<dbReference type="Pfam" id="PF21262">
    <property type="entry name" value="RRP40_S1"/>
    <property type="match status" value="1"/>
</dbReference>
<accession>A0A376B541</accession>
<evidence type="ECO:0000256" key="2">
    <source>
        <dbReference type="ARBA" id="ARBA00022490"/>
    </source>
</evidence>
<evidence type="ECO:0000256" key="3">
    <source>
        <dbReference type="ARBA" id="ARBA00022835"/>
    </source>
</evidence>
<feature type="domain" description="K Homology" evidence="5">
    <location>
        <begin position="152"/>
        <end position="199"/>
    </location>
</feature>
<dbReference type="CDD" id="cd22526">
    <property type="entry name" value="KH-I_Rrp40"/>
    <property type="match status" value="1"/>
</dbReference>
<dbReference type="GO" id="GO:0034475">
    <property type="term" value="P:U4 snRNA 3'-end processing"/>
    <property type="evidence" value="ECO:0007669"/>
    <property type="project" value="TreeGrafter"/>
</dbReference>
<dbReference type="GO" id="GO:0000177">
    <property type="term" value="C:cytoplasmic exosome (RNase complex)"/>
    <property type="evidence" value="ECO:0007669"/>
    <property type="project" value="TreeGrafter"/>
</dbReference>
<dbReference type="GO" id="GO:0071051">
    <property type="term" value="P:poly(A)-dependent snoRNA 3'-end processing"/>
    <property type="evidence" value="ECO:0007669"/>
    <property type="project" value="TreeGrafter"/>
</dbReference>
<dbReference type="GO" id="GO:0071034">
    <property type="term" value="P:CUT catabolic process"/>
    <property type="evidence" value="ECO:0007669"/>
    <property type="project" value="TreeGrafter"/>
</dbReference>
<reference evidence="8" key="1">
    <citation type="submission" date="2018-06" db="EMBL/GenBank/DDBJ databases">
        <authorList>
            <person name="Guldener U."/>
        </authorList>
    </citation>
    <scope>NUCLEOTIDE SEQUENCE [LARGE SCALE GENOMIC DNA]</scope>
    <source>
        <strain evidence="8">UTAD17</strain>
    </source>
</reference>
<dbReference type="InterPro" id="IPR012340">
    <property type="entry name" value="NA-bd_OB-fold"/>
</dbReference>
<evidence type="ECO:0000313" key="7">
    <source>
        <dbReference type="EMBL" id="SSD59250.1"/>
    </source>
</evidence>
<dbReference type="SUPFAM" id="SSF54791">
    <property type="entry name" value="Eukaryotic type KH-domain (KH-domain type I)"/>
    <property type="match status" value="1"/>
</dbReference>
<dbReference type="VEuPathDB" id="FungiDB:SCODWIG_01011"/>
<dbReference type="Pfam" id="PF15985">
    <property type="entry name" value="KH_6"/>
    <property type="match status" value="1"/>
</dbReference>
<proteinExistence type="predicted"/>
<dbReference type="SUPFAM" id="SSF50249">
    <property type="entry name" value="Nucleic acid-binding proteins"/>
    <property type="match status" value="1"/>
</dbReference>
<gene>
    <name evidence="7" type="ORF">SCODWIG_01011</name>
</gene>
<dbReference type="InterPro" id="IPR041054">
    <property type="entry name" value="Rrp40_N_euk"/>
</dbReference>
<dbReference type="Pfam" id="PF18311">
    <property type="entry name" value="Rrp40_N"/>
    <property type="match status" value="1"/>
</dbReference>
<dbReference type="GO" id="GO:0071035">
    <property type="term" value="P:nuclear polyadenylation-dependent rRNA catabolic process"/>
    <property type="evidence" value="ECO:0007669"/>
    <property type="project" value="TreeGrafter"/>
</dbReference>
<dbReference type="InterPro" id="IPR049469">
    <property type="entry name" value="RRP40_KH-I"/>
</dbReference>
<dbReference type="InterPro" id="IPR004088">
    <property type="entry name" value="KH_dom_type_1"/>
</dbReference>
<evidence type="ECO:0000256" key="1">
    <source>
        <dbReference type="ARBA" id="ARBA00004123"/>
    </source>
</evidence>
<dbReference type="Gene3D" id="2.40.50.140">
    <property type="entry name" value="Nucleic acid-binding proteins"/>
    <property type="match status" value="1"/>
</dbReference>
<dbReference type="FunFam" id="2.40.50.140:FF:000127">
    <property type="entry name" value="Exosome complex component RRP40"/>
    <property type="match status" value="1"/>
</dbReference>
<dbReference type="Gene3D" id="3.30.1370.10">
    <property type="entry name" value="K Homology domain, type 1"/>
    <property type="match status" value="1"/>
</dbReference>
<evidence type="ECO:0000259" key="6">
    <source>
        <dbReference type="Pfam" id="PF18311"/>
    </source>
</evidence>
<name>A0A376B541_9ASCO</name>
<keyword evidence="2" id="KW-0963">Cytoplasm</keyword>
<comment type="subcellular location">
    <subcellularLocation>
        <location evidence="1">Nucleus</location>
    </subcellularLocation>
</comment>
<dbReference type="PANTHER" id="PTHR21321">
    <property type="entry name" value="PNAS-3 RELATED"/>
    <property type="match status" value="1"/>
</dbReference>
<dbReference type="GO" id="GO:0003723">
    <property type="term" value="F:RNA binding"/>
    <property type="evidence" value="ECO:0007669"/>
    <property type="project" value="UniProtKB-KW"/>
</dbReference>
<dbReference type="GO" id="GO:0000176">
    <property type="term" value="C:nuclear exosome (RNase complex)"/>
    <property type="evidence" value="ECO:0007669"/>
    <property type="project" value="TreeGrafter"/>
</dbReference>
<dbReference type="InterPro" id="IPR026699">
    <property type="entry name" value="Exosome_RNA_bind1/RRP40/RRP4"/>
</dbReference>
<dbReference type="PANTHER" id="PTHR21321:SF1">
    <property type="entry name" value="EXOSOME COMPLEX COMPONENT RRP40"/>
    <property type="match status" value="1"/>
</dbReference>
<protein>
    <submittedName>
        <fullName evidence="7">Probable Exosome complex component RRP40</fullName>
    </submittedName>
</protein>
<dbReference type="GO" id="GO:0000467">
    <property type="term" value="P:exonucleolytic trimming to generate mature 3'-end of 5.8S rRNA from tricistronic rRNA transcript (SSU-rRNA, 5.8S rRNA, LSU-rRNA)"/>
    <property type="evidence" value="ECO:0007669"/>
    <property type="project" value="TreeGrafter"/>
</dbReference>
<dbReference type="AlphaFoldDB" id="A0A376B541"/>
<evidence type="ECO:0000313" key="8">
    <source>
        <dbReference type="Proteomes" id="UP000262825"/>
    </source>
</evidence>
<dbReference type="InterPro" id="IPR036612">
    <property type="entry name" value="KH_dom_type_1_sf"/>
</dbReference>
<keyword evidence="8" id="KW-1185">Reference proteome</keyword>
<dbReference type="EMBL" id="UFAJ01000113">
    <property type="protein sequence ID" value="SSD59250.1"/>
    <property type="molecule type" value="Genomic_DNA"/>
</dbReference>
<dbReference type="Proteomes" id="UP000262825">
    <property type="component" value="Unassembled WGS sequence"/>
</dbReference>
<keyword evidence="3" id="KW-0271">Exosome</keyword>
<feature type="domain" description="Exosome complex exonuclease Rrp40 N-terminal" evidence="6">
    <location>
        <begin position="21"/>
        <end position="59"/>
    </location>
</feature>
<dbReference type="GO" id="GO:0071038">
    <property type="term" value="P:TRAMP-dependent tRNA surveillance pathway"/>
    <property type="evidence" value="ECO:0007669"/>
    <property type="project" value="TreeGrafter"/>
</dbReference>
<dbReference type="Gene3D" id="2.40.50.100">
    <property type="match status" value="1"/>
</dbReference>
<keyword evidence="4" id="KW-0694">RNA-binding</keyword>
<dbReference type="OrthoDB" id="340500at2759"/>
<evidence type="ECO:0000256" key="4">
    <source>
        <dbReference type="ARBA" id="ARBA00022884"/>
    </source>
</evidence>
<evidence type="ECO:0000259" key="5">
    <source>
        <dbReference type="Pfam" id="PF15985"/>
    </source>
</evidence>
<organism evidence="7 8">
    <name type="scientific">Saccharomycodes ludwigii</name>
    <dbReference type="NCBI Taxonomy" id="36035"/>
    <lineage>
        <taxon>Eukaryota</taxon>
        <taxon>Fungi</taxon>
        <taxon>Dikarya</taxon>
        <taxon>Ascomycota</taxon>
        <taxon>Saccharomycotina</taxon>
        <taxon>Saccharomycetes</taxon>
        <taxon>Saccharomycodales</taxon>
        <taxon>Saccharomycodaceae</taxon>
        <taxon>Saccharomycodes</taxon>
    </lineage>
</organism>
<sequence>MSLIFPGDTLQIPTSQIKVTGPGIYVFPNENDVKPINAGIEIVQKSPKTSVYIEYNSKRYIPAVGDFVIGTIVAAYADHYNVSLNNFSNVVSLSYMAFPNASKKNRPNLKTGDLVYARVCQSDRDLEAEIECMNSTTGVNDGFGLLDENNSMIIDVSLGFARELLFNNSYPLLPLLSKFTEFEVAIGVNGKIWIKTPSVLQTLASYKSILDCEKNPSKNFKDIIKSNFKKIVNVVADEN</sequence>